<evidence type="ECO:0000256" key="1">
    <source>
        <dbReference type="ARBA" id="ARBA00022737"/>
    </source>
</evidence>
<keyword evidence="3" id="KW-1133">Transmembrane helix</keyword>
<evidence type="ECO:0000313" key="4">
    <source>
        <dbReference type="Proteomes" id="UP000694941"/>
    </source>
</evidence>
<dbReference type="Gene3D" id="2.20.100.10">
    <property type="entry name" value="Thrombospondin type-1 (TSP1) repeat"/>
    <property type="match status" value="4"/>
</dbReference>
<name>A0ABM1T827_LIMPO</name>
<keyword evidence="3" id="KW-0812">Transmembrane</keyword>
<keyword evidence="1" id="KW-0677">Repeat</keyword>
<dbReference type="SUPFAM" id="SSF82895">
    <property type="entry name" value="TSP-1 type 1 repeat"/>
    <property type="match status" value="4"/>
</dbReference>
<sequence length="358" mass="39682">MSLMKHVSRDTNSSLLAVIQVCSMAGGAGLTVFEEDLVIAGGLVMFLIGVRVVVDGTWGIWGLWNKCQGTCGQQGFRVRHRTCNNPKPQHNGYHCSGNNREEESCLVFGCDIATARTSSDPGRASAATRVEIFHKKYPELKTECFYRHCMLSFVKGIITEEKEANKYWSCLTCTKYGKGCPVSGGYSDWETWGACSSECGKGQQFRMRICDNPPPNSEDIGCTGPTHEVKDCLDAECSDEIPTERVLMTSWSEWSACSVTCGEYGTQESIRTRIGQPGAYNVSKELKWTKPCFLGRCTEDGGWSEWSNWTECTALCGKGNQVRLRLCNNSKPEDDATCEGNETISQKCEIVMENCKDK</sequence>
<keyword evidence="2" id="KW-1015">Disulfide bond</keyword>
<dbReference type="Proteomes" id="UP000694941">
    <property type="component" value="Unplaced"/>
</dbReference>
<reference evidence="5" key="1">
    <citation type="submission" date="2025-08" db="UniProtKB">
        <authorList>
            <consortium name="RefSeq"/>
        </authorList>
    </citation>
    <scope>IDENTIFICATION</scope>
    <source>
        <tissue evidence="5">Muscle</tissue>
    </source>
</reference>
<dbReference type="RefSeq" id="XP_022252033.1">
    <property type="nucleotide sequence ID" value="XM_022396325.1"/>
</dbReference>
<keyword evidence="3" id="KW-0472">Membrane</keyword>
<feature type="non-terminal residue" evidence="5">
    <location>
        <position position="358"/>
    </location>
</feature>
<proteinExistence type="predicted"/>
<feature type="transmembrane region" description="Helical" evidence="3">
    <location>
        <begin position="37"/>
        <end position="54"/>
    </location>
</feature>
<dbReference type="SMART" id="SM00209">
    <property type="entry name" value="TSP1"/>
    <property type="match status" value="4"/>
</dbReference>
<dbReference type="PROSITE" id="PS50092">
    <property type="entry name" value="TSP1"/>
    <property type="match status" value="4"/>
</dbReference>
<dbReference type="InterPro" id="IPR052065">
    <property type="entry name" value="Compl_asym_regulator"/>
</dbReference>
<organism evidence="4 5">
    <name type="scientific">Limulus polyphemus</name>
    <name type="common">Atlantic horseshoe crab</name>
    <dbReference type="NCBI Taxonomy" id="6850"/>
    <lineage>
        <taxon>Eukaryota</taxon>
        <taxon>Metazoa</taxon>
        <taxon>Ecdysozoa</taxon>
        <taxon>Arthropoda</taxon>
        <taxon>Chelicerata</taxon>
        <taxon>Merostomata</taxon>
        <taxon>Xiphosura</taxon>
        <taxon>Limulidae</taxon>
        <taxon>Limulus</taxon>
    </lineage>
</organism>
<dbReference type="PRINTS" id="PR01705">
    <property type="entry name" value="TSP1REPEAT"/>
</dbReference>
<dbReference type="PANTHER" id="PTHR22906:SF21">
    <property type="entry name" value="SEMA DOMAIN-CONTAINING PROTEIN"/>
    <property type="match status" value="1"/>
</dbReference>
<evidence type="ECO:0000256" key="2">
    <source>
        <dbReference type="ARBA" id="ARBA00023157"/>
    </source>
</evidence>
<dbReference type="InterPro" id="IPR000884">
    <property type="entry name" value="TSP1_rpt"/>
</dbReference>
<dbReference type="Pfam" id="PF00090">
    <property type="entry name" value="TSP_1"/>
    <property type="match status" value="4"/>
</dbReference>
<accession>A0ABM1T827</accession>
<evidence type="ECO:0000256" key="3">
    <source>
        <dbReference type="SAM" id="Phobius"/>
    </source>
</evidence>
<dbReference type="InterPro" id="IPR036383">
    <property type="entry name" value="TSP1_rpt_sf"/>
</dbReference>
<gene>
    <name evidence="5" type="primary">LOC111087911</name>
</gene>
<evidence type="ECO:0000313" key="5">
    <source>
        <dbReference type="RefSeq" id="XP_022252033.1"/>
    </source>
</evidence>
<keyword evidence="4" id="KW-1185">Reference proteome</keyword>
<dbReference type="PANTHER" id="PTHR22906">
    <property type="entry name" value="PROPERDIN"/>
    <property type="match status" value="1"/>
</dbReference>
<protein>
    <submittedName>
        <fullName evidence="5">Coadhesin-like</fullName>
    </submittedName>
</protein>
<dbReference type="GeneID" id="111087911"/>